<keyword evidence="5" id="KW-1185">Reference proteome</keyword>
<comment type="cofactor">
    <cofactor evidence="2">
        <name>a divalent metal cation</name>
        <dbReference type="ChEBI" id="CHEBI:60240"/>
    </cofactor>
</comment>
<dbReference type="PANTHER" id="PTHR11124">
    <property type="entry name" value="VACUOLAR SORTING PROTEIN VPS29"/>
    <property type="match status" value="1"/>
</dbReference>
<dbReference type="Proteomes" id="UP001144372">
    <property type="component" value="Unassembled WGS sequence"/>
</dbReference>
<accession>A0A9W6FUD1</accession>
<dbReference type="GO" id="GO:0016787">
    <property type="term" value="F:hydrolase activity"/>
    <property type="evidence" value="ECO:0007669"/>
    <property type="project" value="UniProtKB-UniRule"/>
</dbReference>
<dbReference type="EC" id="3.1.4.-" evidence="2"/>
<name>A0A9W6FUD1_9BACT</name>
<comment type="similarity">
    <text evidence="1 2">Belongs to the metallophosphoesterase superfamily. YfcE family.</text>
</comment>
<dbReference type="Gene3D" id="3.60.21.10">
    <property type="match status" value="1"/>
</dbReference>
<dbReference type="InterPro" id="IPR000979">
    <property type="entry name" value="Phosphodiesterase_MJ0936/Vps29"/>
</dbReference>
<dbReference type="InterPro" id="IPR029052">
    <property type="entry name" value="Metallo-depent_PP-like"/>
</dbReference>
<dbReference type="AlphaFoldDB" id="A0A9W6FUD1"/>
<evidence type="ECO:0000313" key="5">
    <source>
        <dbReference type="Proteomes" id="UP001144372"/>
    </source>
</evidence>
<dbReference type="EMBL" id="BSDR01000001">
    <property type="protein sequence ID" value="GLI35051.1"/>
    <property type="molecule type" value="Genomic_DNA"/>
</dbReference>
<sequence length="153" mass="17303">MSDTHLRQVTDEFRRICSRYCDDADMVIHLGDWARSSILDFMEQYPLEAVAGNTDDHVIQDRLPTKKVIRVGSHRIGIAHGWGAASDLPKRLRNEFIGVDAVLFGHTHVPLNAEENGIFWFNPGSVFLGRGSSERTLGILHINERIQGEIIRL</sequence>
<organism evidence="4 5">
    <name type="scientific">Desulforhabdus amnigena</name>
    <dbReference type="NCBI Taxonomy" id="40218"/>
    <lineage>
        <taxon>Bacteria</taxon>
        <taxon>Pseudomonadati</taxon>
        <taxon>Thermodesulfobacteriota</taxon>
        <taxon>Syntrophobacteria</taxon>
        <taxon>Syntrophobacterales</taxon>
        <taxon>Syntrophobacteraceae</taxon>
        <taxon>Desulforhabdus</taxon>
    </lineage>
</organism>
<dbReference type="Pfam" id="PF12850">
    <property type="entry name" value="Metallophos_2"/>
    <property type="match status" value="1"/>
</dbReference>
<feature type="domain" description="Calcineurin-like phosphoesterase" evidence="3">
    <location>
        <begin position="1"/>
        <end position="144"/>
    </location>
</feature>
<dbReference type="GO" id="GO:0046872">
    <property type="term" value="F:metal ion binding"/>
    <property type="evidence" value="ECO:0007669"/>
    <property type="project" value="UniProtKB-KW"/>
</dbReference>
<evidence type="ECO:0000256" key="2">
    <source>
        <dbReference type="RuleBase" id="RU362039"/>
    </source>
</evidence>
<keyword evidence="2" id="KW-0479">Metal-binding</keyword>
<gene>
    <name evidence="4" type="ORF">DAMNIGENAA_24840</name>
</gene>
<comment type="caution">
    <text evidence="4">The sequence shown here is derived from an EMBL/GenBank/DDBJ whole genome shotgun (WGS) entry which is preliminary data.</text>
</comment>
<dbReference type="InterPro" id="IPR024654">
    <property type="entry name" value="Calcineurin-like_PHP_lpxH"/>
</dbReference>
<dbReference type="SUPFAM" id="SSF56300">
    <property type="entry name" value="Metallo-dependent phosphatases"/>
    <property type="match status" value="1"/>
</dbReference>
<evidence type="ECO:0000313" key="4">
    <source>
        <dbReference type="EMBL" id="GLI35051.1"/>
    </source>
</evidence>
<evidence type="ECO:0000259" key="3">
    <source>
        <dbReference type="Pfam" id="PF12850"/>
    </source>
</evidence>
<dbReference type="NCBIfam" id="TIGR00040">
    <property type="entry name" value="yfcE"/>
    <property type="match status" value="1"/>
</dbReference>
<reference evidence="4" key="1">
    <citation type="submission" date="2022-12" db="EMBL/GenBank/DDBJ databases">
        <title>Reference genome sequencing for broad-spectrum identification of bacterial and archaeal isolates by mass spectrometry.</title>
        <authorList>
            <person name="Sekiguchi Y."/>
            <person name="Tourlousse D.M."/>
        </authorList>
    </citation>
    <scope>NUCLEOTIDE SEQUENCE</scope>
    <source>
        <strain evidence="4">ASRB1</strain>
    </source>
</reference>
<proteinExistence type="inferred from homology"/>
<protein>
    <recommendedName>
        <fullName evidence="2">Phosphoesterase</fullName>
        <ecNumber evidence="2">3.1.4.-</ecNumber>
    </recommendedName>
</protein>
<evidence type="ECO:0000256" key="1">
    <source>
        <dbReference type="ARBA" id="ARBA00008950"/>
    </source>
</evidence>